<proteinExistence type="predicted"/>
<sequence>MKIRSPRSEINVKNKYYFYDTGIRNGIINNFNKLDSRDDVGALFENFVIAERLKKHKYLRTFTNLYFWRTYSNGEIDLIEESQGEILSFEIKWNKIVKPPKLFFETYKNSTFEVITKENYLDFVI</sequence>
<reference evidence="2 3" key="1">
    <citation type="submission" date="2011-01" db="EMBL/GenBank/DDBJ databases">
        <title>Whole genome sequence of Caldisericum exile AZM16c01.</title>
        <authorList>
            <person name="Narita-Yamada S."/>
            <person name="Kawakoshi A."/>
            <person name="Nakamura S."/>
            <person name="Sasagawa M."/>
            <person name="Fukada J."/>
            <person name="Sekine M."/>
            <person name="Kato Y."/>
            <person name="Fukai R."/>
            <person name="Sasaki K."/>
            <person name="Hanamaki A."/>
            <person name="Narita H."/>
            <person name="Konno Y."/>
            <person name="Mori K."/>
            <person name="Yamazaki S."/>
            <person name="Suzuki K."/>
            <person name="Fujita N."/>
        </authorList>
    </citation>
    <scope>NUCLEOTIDE SEQUENCE [LARGE SCALE GENOMIC DNA]</scope>
    <source>
        <strain evidence="3">DSM 21853 / NBRC 104410 / AZM16c01</strain>
    </source>
</reference>
<gene>
    <name evidence="2" type="ordered locus">CSE_14200</name>
</gene>
<dbReference type="InterPro" id="IPR025420">
    <property type="entry name" value="DUF4143"/>
</dbReference>
<organism evidence="2 3">
    <name type="scientific">Caldisericum exile (strain DSM 21853 / NBRC 104410 / AZM16c01)</name>
    <dbReference type="NCBI Taxonomy" id="511051"/>
    <lineage>
        <taxon>Bacteria</taxon>
        <taxon>Pseudomonadati</taxon>
        <taxon>Caldisericota/Cryosericota group</taxon>
        <taxon>Caldisericota</taxon>
        <taxon>Caldisericia</taxon>
        <taxon>Caldisericales</taxon>
        <taxon>Caldisericaceae</taxon>
        <taxon>Caldisericum</taxon>
    </lineage>
</organism>
<evidence type="ECO:0000313" key="3">
    <source>
        <dbReference type="Proteomes" id="UP000004793"/>
    </source>
</evidence>
<keyword evidence="3" id="KW-1185">Reference proteome</keyword>
<accession>A0A7U6JF90</accession>
<evidence type="ECO:0000313" key="2">
    <source>
        <dbReference type="EMBL" id="BAL81546.1"/>
    </source>
</evidence>
<dbReference type="RefSeq" id="WP_014453941.1">
    <property type="nucleotide sequence ID" value="NC_017096.1"/>
</dbReference>
<name>A0A7U6JF90_CALEA</name>
<dbReference type="PANTHER" id="PTHR43566:SF1">
    <property type="entry name" value="AAA+ ATPASE DOMAIN-CONTAINING PROTEIN"/>
    <property type="match status" value="1"/>
</dbReference>
<dbReference type="EMBL" id="AP012051">
    <property type="protein sequence ID" value="BAL81546.1"/>
    <property type="molecule type" value="Genomic_DNA"/>
</dbReference>
<protein>
    <recommendedName>
        <fullName evidence="1">DUF4143 domain-containing protein</fullName>
    </recommendedName>
</protein>
<dbReference type="Proteomes" id="UP000004793">
    <property type="component" value="Chromosome"/>
</dbReference>
<dbReference type="Pfam" id="PF13635">
    <property type="entry name" value="DUF4143"/>
    <property type="match status" value="1"/>
</dbReference>
<evidence type="ECO:0000259" key="1">
    <source>
        <dbReference type="Pfam" id="PF13635"/>
    </source>
</evidence>
<feature type="domain" description="DUF4143" evidence="1">
    <location>
        <begin position="8"/>
        <end position="94"/>
    </location>
</feature>
<dbReference type="KEGG" id="cex:CSE_14200"/>
<dbReference type="PANTHER" id="PTHR43566">
    <property type="entry name" value="CONSERVED PROTEIN"/>
    <property type="match status" value="1"/>
</dbReference>
<dbReference type="AlphaFoldDB" id="A0A7U6JF90"/>